<name>A0ABZ2Y396_9FIRM</name>
<keyword evidence="2" id="KW-1185">Reference proteome</keyword>
<accession>A0ABZ2Y396</accession>
<evidence type="ECO:0000313" key="2">
    <source>
        <dbReference type="Proteomes" id="UP001486565"/>
    </source>
</evidence>
<organism evidence="1 2">
    <name type="scientific">Defluviitalea saccharophila</name>
    <dbReference type="NCBI Taxonomy" id="879970"/>
    <lineage>
        <taxon>Bacteria</taxon>
        <taxon>Bacillati</taxon>
        <taxon>Bacillota</taxon>
        <taxon>Clostridia</taxon>
        <taxon>Lachnospirales</taxon>
        <taxon>Defluviitaleaceae</taxon>
        <taxon>Defluviitalea</taxon>
    </lineage>
</organism>
<evidence type="ECO:0000313" key="1">
    <source>
        <dbReference type="EMBL" id="WZL68929.1"/>
    </source>
</evidence>
<dbReference type="RefSeq" id="WP_341875937.1">
    <property type="nucleotide sequence ID" value="NZ_CP121687.1"/>
</dbReference>
<proteinExistence type="predicted"/>
<dbReference type="EMBL" id="CP121687">
    <property type="protein sequence ID" value="WZL68929.1"/>
    <property type="molecule type" value="Genomic_DNA"/>
</dbReference>
<sequence length="70" mass="7488">MAIPKRVIDTGVKTAKEIARKAYGVGVVHGTKKLAAKVAHFGGVLMHSTDPNARKIGSQLLHMGKRAKKL</sequence>
<reference evidence="1 2" key="1">
    <citation type="submission" date="2023-03" db="EMBL/GenBank/DDBJ databases">
        <title>Novel Species.</title>
        <authorList>
            <person name="Ma S."/>
        </authorList>
    </citation>
    <scope>NUCLEOTIDE SEQUENCE [LARGE SCALE GENOMIC DNA]</scope>
    <source>
        <strain evidence="1 2">LIND6LT2</strain>
    </source>
</reference>
<protein>
    <submittedName>
        <fullName evidence="1">Uncharacterized protein</fullName>
    </submittedName>
</protein>
<gene>
    <name evidence="1" type="ORF">QBE51_08865</name>
</gene>
<dbReference type="Proteomes" id="UP001486565">
    <property type="component" value="Chromosome"/>
</dbReference>